<organism evidence="1 2">
    <name type="scientific">Trichonephila clavipes</name>
    <name type="common">Golden silk orbweaver</name>
    <name type="synonym">Nephila clavipes</name>
    <dbReference type="NCBI Taxonomy" id="2585209"/>
    <lineage>
        <taxon>Eukaryota</taxon>
        <taxon>Metazoa</taxon>
        <taxon>Ecdysozoa</taxon>
        <taxon>Arthropoda</taxon>
        <taxon>Chelicerata</taxon>
        <taxon>Arachnida</taxon>
        <taxon>Araneae</taxon>
        <taxon>Araneomorphae</taxon>
        <taxon>Entelegynae</taxon>
        <taxon>Araneoidea</taxon>
        <taxon>Nephilidae</taxon>
        <taxon>Trichonephila</taxon>
    </lineage>
</organism>
<keyword evidence="2" id="KW-1185">Reference proteome</keyword>
<dbReference type="EMBL" id="BMAU01021198">
    <property type="protein sequence ID" value="GFX97614.1"/>
    <property type="molecule type" value="Genomic_DNA"/>
</dbReference>
<sequence length="131" mass="14114">MQNPVLGIKPDRAKDCKTITFGPSRIQPLRCGGYALHHWSVLNSPLVALLCDVNQICLFASLWCAKQWRNGEYSPPPAKSGLGPQAGSYKGLQLGVSQALGSLESPPNGRGCGGVRYATGAKPVYYYNSEF</sequence>
<proteinExistence type="predicted"/>
<evidence type="ECO:0000313" key="1">
    <source>
        <dbReference type="EMBL" id="GFX97614.1"/>
    </source>
</evidence>
<dbReference type="Proteomes" id="UP000887159">
    <property type="component" value="Unassembled WGS sequence"/>
</dbReference>
<comment type="caution">
    <text evidence="1">The sequence shown here is derived from an EMBL/GenBank/DDBJ whole genome shotgun (WGS) entry which is preliminary data.</text>
</comment>
<name>A0A8X6RRP5_TRICX</name>
<reference evidence="1" key="1">
    <citation type="submission" date="2020-08" db="EMBL/GenBank/DDBJ databases">
        <title>Multicomponent nature underlies the extraordinary mechanical properties of spider dragline silk.</title>
        <authorList>
            <person name="Kono N."/>
            <person name="Nakamura H."/>
            <person name="Mori M."/>
            <person name="Yoshida Y."/>
            <person name="Ohtoshi R."/>
            <person name="Malay A.D."/>
            <person name="Moran D.A.P."/>
            <person name="Tomita M."/>
            <person name="Numata K."/>
            <person name="Arakawa K."/>
        </authorList>
    </citation>
    <scope>NUCLEOTIDE SEQUENCE</scope>
</reference>
<gene>
    <name evidence="1" type="ORF">TNCV_2841741</name>
</gene>
<protein>
    <submittedName>
        <fullName evidence="1">Uncharacterized protein</fullName>
    </submittedName>
</protein>
<dbReference type="AlphaFoldDB" id="A0A8X6RRP5"/>
<accession>A0A8X6RRP5</accession>
<evidence type="ECO:0000313" key="2">
    <source>
        <dbReference type="Proteomes" id="UP000887159"/>
    </source>
</evidence>